<feature type="domain" description="MYND-type" evidence="5">
    <location>
        <begin position="25"/>
        <end position="65"/>
    </location>
</feature>
<evidence type="ECO:0000256" key="3">
    <source>
        <dbReference type="ARBA" id="ARBA00022833"/>
    </source>
</evidence>
<dbReference type="GO" id="GO:0008270">
    <property type="term" value="F:zinc ion binding"/>
    <property type="evidence" value="ECO:0007669"/>
    <property type="project" value="UniProtKB-KW"/>
</dbReference>
<dbReference type="SUPFAM" id="SSF144232">
    <property type="entry name" value="HIT/MYND zinc finger-like"/>
    <property type="match status" value="1"/>
</dbReference>
<proteinExistence type="predicted"/>
<evidence type="ECO:0000256" key="4">
    <source>
        <dbReference type="PROSITE-ProRule" id="PRU00134"/>
    </source>
</evidence>
<keyword evidence="1" id="KW-0479">Metal-binding</keyword>
<dbReference type="GO" id="GO:0005634">
    <property type="term" value="C:nucleus"/>
    <property type="evidence" value="ECO:0007669"/>
    <property type="project" value="TreeGrafter"/>
</dbReference>
<evidence type="ECO:0000256" key="1">
    <source>
        <dbReference type="ARBA" id="ARBA00022723"/>
    </source>
</evidence>
<dbReference type="InterPro" id="IPR050869">
    <property type="entry name" value="H3K4_H4K5_MeTrfase"/>
</dbReference>
<organism evidence="6 7">
    <name type="scientific">Ditylenchus dipsaci</name>
    <dbReference type="NCBI Taxonomy" id="166011"/>
    <lineage>
        <taxon>Eukaryota</taxon>
        <taxon>Metazoa</taxon>
        <taxon>Ecdysozoa</taxon>
        <taxon>Nematoda</taxon>
        <taxon>Chromadorea</taxon>
        <taxon>Rhabditida</taxon>
        <taxon>Tylenchina</taxon>
        <taxon>Tylenchomorpha</taxon>
        <taxon>Sphaerularioidea</taxon>
        <taxon>Anguinidae</taxon>
        <taxon>Anguininae</taxon>
        <taxon>Ditylenchus</taxon>
    </lineage>
</organism>
<evidence type="ECO:0000256" key="2">
    <source>
        <dbReference type="ARBA" id="ARBA00022771"/>
    </source>
</evidence>
<dbReference type="PROSITE" id="PS50865">
    <property type="entry name" value="ZF_MYND_2"/>
    <property type="match status" value="1"/>
</dbReference>
<evidence type="ECO:0000259" key="5">
    <source>
        <dbReference type="PROSITE" id="PS50865"/>
    </source>
</evidence>
<keyword evidence="2 4" id="KW-0863">Zinc-finger</keyword>
<evidence type="ECO:0000313" key="6">
    <source>
        <dbReference type="Proteomes" id="UP000887574"/>
    </source>
</evidence>
<keyword evidence="3" id="KW-0862">Zinc</keyword>
<sequence length="253" mass="29361">MKLNLSLKEKAFCLALDENSASHYCSLCVKSDRHCKLSRCSSCKLIFYCSPECQKADWCLHKQECKFIKNFNGLCDESVRLVLRLHAKSKLEHEEPAPDYAGPSRTFKDLMSHTTLTKNDEYRPWKMFFRKFATATDISDDRLKELYSKMSINCFGLNNENTAKIGLALHTRLSAINHSCRPRTRIAYVKDEAIMVPTNTASQDIEHTIDQAQHSYINDMLPKEERRKLLKMKMLEDTQNYNKDVGRHNIISR</sequence>
<dbReference type="Gene3D" id="6.10.140.2220">
    <property type="match status" value="1"/>
</dbReference>
<dbReference type="Proteomes" id="UP000887574">
    <property type="component" value="Unplaced"/>
</dbReference>
<protein>
    <submittedName>
        <fullName evidence="7">MYND-type domain-containing protein</fullName>
    </submittedName>
</protein>
<dbReference type="Gene3D" id="2.170.270.10">
    <property type="entry name" value="SET domain"/>
    <property type="match status" value="1"/>
</dbReference>
<dbReference type="PANTHER" id="PTHR12197:SF251">
    <property type="entry name" value="EG:BACR7C10.4 PROTEIN"/>
    <property type="match status" value="1"/>
</dbReference>
<dbReference type="AlphaFoldDB" id="A0A915DWS9"/>
<dbReference type="Pfam" id="PF01753">
    <property type="entry name" value="zf-MYND"/>
    <property type="match status" value="1"/>
</dbReference>
<dbReference type="InterPro" id="IPR046341">
    <property type="entry name" value="SET_dom_sf"/>
</dbReference>
<name>A0A915DWS9_9BILA</name>
<evidence type="ECO:0000313" key="7">
    <source>
        <dbReference type="WBParaSite" id="jg23782"/>
    </source>
</evidence>
<accession>A0A915DWS9</accession>
<dbReference type="InterPro" id="IPR002893">
    <property type="entry name" value="Znf_MYND"/>
</dbReference>
<keyword evidence="6" id="KW-1185">Reference proteome</keyword>
<dbReference type="PANTHER" id="PTHR12197">
    <property type="entry name" value="HISTONE-LYSINE N-METHYLTRANSFERASE SMYD"/>
    <property type="match status" value="1"/>
</dbReference>
<reference evidence="7" key="1">
    <citation type="submission" date="2022-11" db="UniProtKB">
        <authorList>
            <consortium name="WormBaseParasite"/>
        </authorList>
    </citation>
    <scope>IDENTIFICATION</scope>
</reference>
<dbReference type="SUPFAM" id="SSF82199">
    <property type="entry name" value="SET domain"/>
    <property type="match status" value="1"/>
</dbReference>
<dbReference type="Gene3D" id="1.10.220.160">
    <property type="match status" value="1"/>
</dbReference>
<dbReference type="WBParaSite" id="jg23782">
    <property type="protein sequence ID" value="jg23782"/>
    <property type="gene ID" value="jg23782"/>
</dbReference>